<dbReference type="EMBL" id="JABAYA010000164">
    <property type="protein sequence ID" value="KAF7723090.1"/>
    <property type="molecule type" value="Genomic_DNA"/>
</dbReference>
<evidence type="ECO:0000256" key="3">
    <source>
        <dbReference type="ARBA" id="ARBA00023242"/>
    </source>
</evidence>
<dbReference type="PANTHER" id="PTHR15052:SF2">
    <property type="entry name" value="GENERAL TRANSCRIPTION FACTOR 3C POLYPEPTIDE 2"/>
    <property type="match status" value="1"/>
</dbReference>
<organism evidence="4 5">
    <name type="scientific">Apophysomyces ossiformis</name>
    <dbReference type="NCBI Taxonomy" id="679940"/>
    <lineage>
        <taxon>Eukaryota</taxon>
        <taxon>Fungi</taxon>
        <taxon>Fungi incertae sedis</taxon>
        <taxon>Mucoromycota</taxon>
        <taxon>Mucoromycotina</taxon>
        <taxon>Mucoromycetes</taxon>
        <taxon>Mucorales</taxon>
        <taxon>Mucorineae</taxon>
        <taxon>Mucoraceae</taxon>
        <taxon>Apophysomyces</taxon>
    </lineage>
</organism>
<evidence type="ECO:0000256" key="2">
    <source>
        <dbReference type="ARBA" id="ARBA00023163"/>
    </source>
</evidence>
<gene>
    <name evidence="4" type="ORF">EC973_002374</name>
</gene>
<dbReference type="InterPro" id="IPR015943">
    <property type="entry name" value="WD40/YVTN_repeat-like_dom_sf"/>
</dbReference>
<protein>
    <submittedName>
        <fullName evidence="4">Uncharacterized protein</fullName>
    </submittedName>
</protein>
<evidence type="ECO:0000256" key="1">
    <source>
        <dbReference type="ARBA" id="ARBA00004123"/>
    </source>
</evidence>
<comment type="caution">
    <text evidence="4">The sequence shown here is derived from an EMBL/GenBank/DDBJ whole genome shotgun (WGS) entry which is preliminary data.</text>
</comment>
<keyword evidence="3" id="KW-0539">Nucleus</keyword>
<comment type="subcellular location">
    <subcellularLocation>
        <location evidence="1">Nucleus</location>
    </subcellularLocation>
</comment>
<dbReference type="Gene3D" id="2.130.10.10">
    <property type="entry name" value="YVTN repeat-like/Quinoprotein amine dehydrogenase"/>
    <property type="match status" value="1"/>
</dbReference>
<dbReference type="GO" id="GO:0000127">
    <property type="term" value="C:transcription factor TFIIIC complex"/>
    <property type="evidence" value="ECO:0007669"/>
    <property type="project" value="TreeGrafter"/>
</dbReference>
<keyword evidence="5" id="KW-1185">Reference proteome</keyword>
<reference evidence="4" key="1">
    <citation type="submission" date="2020-01" db="EMBL/GenBank/DDBJ databases">
        <title>Genome Sequencing of Three Apophysomyces-Like Fungal Strains Confirms a Novel Fungal Genus in the Mucoromycota with divergent Burkholderia-like Endosymbiotic Bacteria.</title>
        <authorList>
            <person name="Stajich J.E."/>
            <person name="Macias A.M."/>
            <person name="Carter-House D."/>
            <person name="Lovett B."/>
            <person name="Kasson L.R."/>
            <person name="Berry K."/>
            <person name="Grigoriev I."/>
            <person name="Chang Y."/>
            <person name="Spatafora J."/>
            <person name="Kasson M.T."/>
        </authorList>
    </citation>
    <scope>NUCLEOTIDE SEQUENCE</scope>
    <source>
        <strain evidence="4">NRRL A-21654</strain>
    </source>
</reference>
<sequence>MDSALHSNTEQFEGSLRCNIRAHDSAVRSIAWHGVQDPVNIVSTGNDGALNVHDIRDPFVTMSLLRSRGFLYTCTWPGITDMLLYVDGENMCRTMRTTDGPETGATIKTFDSLGFVWSLSSSLQHTFTAAGTVDGWVKMLNTLQKRKKSGLAVQQILYKLQYDSASNEFRYVDGITPEYWEKNKQDVTYEPFVDMKLNIQRIAWNNNRRTSGWVASAASAGLCRIEFVGRGPGWE</sequence>
<name>A0A8H7EML6_9FUNG</name>
<dbReference type="GO" id="GO:0006383">
    <property type="term" value="P:transcription by RNA polymerase III"/>
    <property type="evidence" value="ECO:0007669"/>
    <property type="project" value="TreeGrafter"/>
</dbReference>
<accession>A0A8H7EML6</accession>
<keyword evidence="2" id="KW-0804">Transcription</keyword>
<dbReference type="InterPro" id="IPR001680">
    <property type="entry name" value="WD40_rpt"/>
</dbReference>
<dbReference type="PANTHER" id="PTHR15052">
    <property type="entry name" value="RNA POLYMERASE III TRANSCRIPTION INITIATION FACTOR COMPLEX SUBUNIT"/>
    <property type="match status" value="1"/>
</dbReference>
<dbReference type="AlphaFoldDB" id="A0A8H7EML6"/>
<evidence type="ECO:0000313" key="4">
    <source>
        <dbReference type="EMBL" id="KAF7723090.1"/>
    </source>
</evidence>
<dbReference type="InterPro" id="IPR036322">
    <property type="entry name" value="WD40_repeat_dom_sf"/>
</dbReference>
<dbReference type="GO" id="GO:0005634">
    <property type="term" value="C:nucleus"/>
    <property type="evidence" value="ECO:0007669"/>
    <property type="project" value="UniProtKB-SubCell"/>
</dbReference>
<dbReference type="SUPFAM" id="SSF50978">
    <property type="entry name" value="WD40 repeat-like"/>
    <property type="match status" value="1"/>
</dbReference>
<proteinExistence type="predicted"/>
<dbReference type="Proteomes" id="UP000605846">
    <property type="component" value="Unassembled WGS sequence"/>
</dbReference>
<dbReference type="SMART" id="SM00320">
    <property type="entry name" value="WD40"/>
    <property type="match status" value="2"/>
</dbReference>
<evidence type="ECO:0000313" key="5">
    <source>
        <dbReference type="Proteomes" id="UP000605846"/>
    </source>
</evidence>
<dbReference type="InterPro" id="IPR052416">
    <property type="entry name" value="GTF3C_component"/>
</dbReference>
<dbReference type="OrthoDB" id="4703at2759"/>